<dbReference type="CDD" id="cd20266">
    <property type="entry name" value="Complex1_LYR_NDUFA6_LYRM6"/>
    <property type="match status" value="1"/>
</dbReference>
<evidence type="ECO:0000256" key="3">
    <source>
        <dbReference type="ARBA" id="ARBA00022448"/>
    </source>
</evidence>
<evidence type="ECO:0000256" key="2">
    <source>
        <dbReference type="ARBA" id="ARBA00009508"/>
    </source>
</evidence>
<evidence type="ECO:0000256" key="4">
    <source>
        <dbReference type="ARBA" id="ARBA00022660"/>
    </source>
</evidence>
<keyword evidence="8" id="KW-0472">Membrane</keyword>
<dbReference type="GO" id="GO:0045271">
    <property type="term" value="C:respiratory chain complex I"/>
    <property type="evidence" value="ECO:0007669"/>
    <property type="project" value="InterPro"/>
</dbReference>
<dbReference type="OrthoDB" id="14535at2759"/>
<evidence type="ECO:0000256" key="1">
    <source>
        <dbReference type="ARBA" id="ARBA00004443"/>
    </source>
</evidence>
<keyword evidence="4" id="KW-0679">Respiratory chain</keyword>
<keyword evidence="10" id="KW-1185">Reference proteome</keyword>
<dbReference type="PANTHER" id="PTHR12964:SF0">
    <property type="entry name" value="NADH DEHYDROGENASE [UBIQUINONE] 1 ALPHA SUBCOMPLEX SUBUNIT 6"/>
    <property type="match status" value="1"/>
</dbReference>
<evidence type="ECO:0000256" key="7">
    <source>
        <dbReference type="ARBA" id="ARBA00023128"/>
    </source>
</evidence>
<evidence type="ECO:0000313" key="9">
    <source>
        <dbReference type="EMBL" id="KAH7315620.1"/>
    </source>
</evidence>
<comment type="caution">
    <text evidence="9">The sequence shown here is derived from an EMBL/GenBank/DDBJ whole genome shotgun (WGS) entry which is preliminary data.</text>
</comment>
<dbReference type="Proteomes" id="UP000825935">
    <property type="component" value="Chromosome 21"/>
</dbReference>
<comment type="similarity">
    <text evidence="2">Belongs to the complex I LYR family.</text>
</comment>
<dbReference type="GO" id="GO:0006979">
    <property type="term" value="P:response to oxidative stress"/>
    <property type="evidence" value="ECO:0007669"/>
    <property type="project" value="TreeGrafter"/>
</dbReference>
<dbReference type="GO" id="GO:0005743">
    <property type="term" value="C:mitochondrial inner membrane"/>
    <property type="evidence" value="ECO:0007669"/>
    <property type="project" value="UniProtKB-SubCell"/>
</dbReference>
<dbReference type="AlphaFoldDB" id="A0A8T2SC55"/>
<evidence type="ECO:0008006" key="11">
    <source>
        <dbReference type="Google" id="ProtNLM"/>
    </source>
</evidence>
<accession>A0A8T2SC55</accession>
<sequence>MAYRVARRGMATLGKDVSRNMEEAKHKALSLFKDSCRALPAIMDIYILQDTVSLSDLRSRIASEFRKHEGVKNPQVADLLIFKGQEELNNILTQSKQRHHIITQYVVGTEGMVQPLKLGIVDHDESDFLRKFYVSNRT</sequence>
<protein>
    <recommendedName>
        <fullName evidence="11">NADH dehydrogenase [ubiquinone] 1 alpha subcomplex subunit 6</fullName>
    </recommendedName>
</protein>
<dbReference type="OMA" id="EICTLYA"/>
<keyword evidence="3" id="KW-0813">Transport</keyword>
<evidence type="ECO:0000313" key="10">
    <source>
        <dbReference type="Proteomes" id="UP000825935"/>
    </source>
</evidence>
<comment type="subcellular location">
    <subcellularLocation>
        <location evidence="1">Mitochondrion inner membrane</location>
        <topology evidence="1">Peripheral membrane protein</topology>
        <orientation evidence="1">Matrix side</orientation>
    </subcellularLocation>
</comment>
<dbReference type="InterPro" id="IPR045299">
    <property type="entry name" value="Complex1_LYR_NDUFA6_LYRM6"/>
</dbReference>
<name>A0A8T2SC55_CERRI</name>
<proteinExistence type="inferred from homology"/>
<keyword evidence="5" id="KW-0999">Mitochondrion inner membrane</keyword>
<gene>
    <name evidence="9" type="ORF">KP509_21G057700</name>
</gene>
<reference evidence="9" key="1">
    <citation type="submission" date="2021-08" db="EMBL/GenBank/DDBJ databases">
        <title>WGS assembly of Ceratopteris richardii.</title>
        <authorList>
            <person name="Marchant D.B."/>
            <person name="Chen G."/>
            <person name="Jenkins J."/>
            <person name="Shu S."/>
            <person name="Leebens-Mack J."/>
            <person name="Grimwood J."/>
            <person name="Schmutz J."/>
            <person name="Soltis P."/>
            <person name="Soltis D."/>
            <person name="Chen Z.-H."/>
        </authorList>
    </citation>
    <scope>NUCLEOTIDE SEQUENCE</scope>
    <source>
        <strain evidence="9">Whitten #5841</strain>
        <tissue evidence="9">Leaf</tissue>
    </source>
</reference>
<dbReference type="PANTHER" id="PTHR12964">
    <property type="entry name" value="NADH-UBIQUINONE OXIDOREDUCTASE B14 SUBUNIT"/>
    <property type="match status" value="1"/>
</dbReference>
<dbReference type="InterPro" id="IPR016488">
    <property type="entry name" value="NADH_Ub_cplx-1_asu_su-6"/>
</dbReference>
<keyword evidence="7" id="KW-0496">Mitochondrion</keyword>
<evidence type="ECO:0000256" key="5">
    <source>
        <dbReference type="ARBA" id="ARBA00022792"/>
    </source>
</evidence>
<keyword evidence="6" id="KW-0249">Electron transport</keyword>
<evidence type="ECO:0000256" key="8">
    <source>
        <dbReference type="ARBA" id="ARBA00023136"/>
    </source>
</evidence>
<dbReference type="EMBL" id="CM035426">
    <property type="protein sequence ID" value="KAH7315620.1"/>
    <property type="molecule type" value="Genomic_DNA"/>
</dbReference>
<organism evidence="9 10">
    <name type="scientific">Ceratopteris richardii</name>
    <name type="common">Triangle waterfern</name>
    <dbReference type="NCBI Taxonomy" id="49495"/>
    <lineage>
        <taxon>Eukaryota</taxon>
        <taxon>Viridiplantae</taxon>
        <taxon>Streptophyta</taxon>
        <taxon>Embryophyta</taxon>
        <taxon>Tracheophyta</taxon>
        <taxon>Polypodiopsida</taxon>
        <taxon>Polypodiidae</taxon>
        <taxon>Polypodiales</taxon>
        <taxon>Pteridineae</taxon>
        <taxon>Pteridaceae</taxon>
        <taxon>Parkerioideae</taxon>
        <taxon>Ceratopteris</taxon>
    </lineage>
</organism>
<evidence type="ECO:0000256" key="6">
    <source>
        <dbReference type="ARBA" id="ARBA00022982"/>
    </source>
</evidence>